<proteinExistence type="predicted"/>
<comment type="caution">
    <text evidence="1">The sequence shown here is derived from an EMBL/GenBank/DDBJ whole genome shotgun (WGS) entry which is preliminary data.</text>
</comment>
<name>A0A7C4AGV2_9BACT</name>
<dbReference type="EMBL" id="DSRP01000401">
    <property type="protein sequence ID" value="HGG92441.1"/>
    <property type="molecule type" value="Genomic_DNA"/>
</dbReference>
<evidence type="ECO:0000313" key="1">
    <source>
        <dbReference type="EMBL" id="HGG92441.1"/>
    </source>
</evidence>
<dbReference type="Gene3D" id="1.25.40.10">
    <property type="entry name" value="Tetratricopeptide repeat domain"/>
    <property type="match status" value="1"/>
</dbReference>
<reference evidence="1" key="1">
    <citation type="journal article" date="2020" name="mSystems">
        <title>Genome- and Community-Level Interaction Insights into Carbon Utilization and Element Cycling Functions of Hydrothermarchaeota in Hydrothermal Sediment.</title>
        <authorList>
            <person name="Zhou Z."/>
            <person name="Liu Y."/>
            <person name="Xu W."/>
            <person name="Pan J."/>
            <person name="Luo Z.H."/>
            <person name="Li M."/>
        </authorList>
    </citation>
    <scope>NUCLEOTIDE SEQUENCE [LARGE SCALE GENOMIC DNA]</scope>
    <source>
        <strain evidence="1">SpSt-413</strain>
    </source>
</reference>
<accession>A0A7C4AGV2</accession>
<protein>
    <submittedName>
        <fullName evidence="1">Uncharacterized protein</fullName>
    </submittedName>
</protein>
<organism evidence="1">
    <name type="scientific">Fundidesulfovibrio putealis</name>
    <dbReference type="NCBI Taxonomy" id="270496"/>
    <lineage>
        <taxon>Bacteria</taxon>
        <taxon>Pseudomonadati</taxon>
        <taxon>Thermodesulfobacteriota</taxon>
        <taxon>Desulfovibrionia</taxon>
        <taxon>Desulfovibrionales</taxon>
        <taxon>Desulfovibrionaceae</taxon>
        <taxon>Fundidesulfovibrio</taxon>
    </lineage>
</organism>
<sequence>MKQHAKTTRHGLIDRLNEIAGAAGINEFIVRRVEREALALRHADPAGASIVLGAAACLKGDLQTMHSHHRKAISLGGGAYAQFQYAISLGRVGLLAESLAHAEQGHELDPLYAEGIELVIGAALALGLKSRAKDYAARWARLHPEKPPYITDTEIDALKGEVRPDVAATVEDLLAGHKDLWSALSRQ</sequence>
<gene>
    <name evidence="1" type="ORF">ENR59_05755</name>
</gene>
<dbReference type="AlphaFoldDB" id="A0A7C4AGV2"/>
<dbReference type="SUPFAM" id="SSF48452">
    <property type="entry name" value="TPR-like"/>
    <property type="match status" value="1"/>
</dbReference>
<dbReference type="InterPro" id="IPR011990">
    <property type="entry name" value="TPR-like_helical_dom_sf"/>
</dbReference>